<protein>
    <submittedName>
        <fullName evidence="1">Uncharacterized protein</fullName>
    </submittedName>
</protein>
<dbReference type="InterPro" id="IPR029055">
    <property type="entry name" value="Ntn_hydrolases_N"/>
</dbReference>
<proteinExistence type="predicted"/>
<dbReference type="RefSeq" id="WP_150764977.1">
    <property type="nucleotide sequence ID" value="NZ_CABVHW010000007.1"/>
</dbReference>
<name>A0A5E7D1Z7_PSEFL</name>
<reference evidence="1 2" key="1">
    <citation type="submission" date="2019-09" db="EMBL/GenBank/DDBJ databases">
        <authorList>
            <person name="Chandra G."/>
            <person name="Truman W A."/>
        </authorList>
    </citation>
    <scope>NUCLEOTIDE SEQUENCE [LARGE SCALE GENOMIC DNA]</scope>
    <source>
        <strain evidence="1">PS710</strain>
    </source>
</reference>
<sequence length="379" mass="43218">MTMITGYLLKKRGFLQADILLTSPNKWMAPFQIPSVLANADSPGLKAHTVVGLCQKIVVVNEHFAVAFAGDVPDIQAAVRLIDKLVAQNPELTGKRFVEACLADEQLKKGHFDAIAMSIEDDQIQITSYGADFEDCNEHLELYVGGSGSKHALKNYKDYPSHAFDPSEEDIVVHGTCMALNQFAHHLNFEFKHGFQSETISELFGGGYEVVTYHDGQFHKISDVVYAFADAELDSNNILQIDIPKYMLKSAYKGDDLVIRSVEIDFEEDEDDHLPRNDRTFFIAPVVRYQDTYVKDNCEDLRFSGRFLCFLINIEFDGKILTIPFVRKYEHDLSFMCRAFIAVVHEHFVQFIYMDKFREELTSHVLQFMKQLNALKSLE</sequence>
<gene>
    <name evidence="1" type="ORF">PS710_02715</name>
</gene>
<evidence type="ECO:0000313" key="2">
    <source>
        <dbReference type="Proteomes" id="UP000381093"/>
    </source>
</evidence>
<dbReference type="Proteomes" id="UP000381093">
    <property type="component" value="Unassembled WGS sequence"/>
</dbReference>
<dbReference type="EMBL" id="CABVHW010000007">
    <property type="protein sequence ID" value="VVO01612.1"/>
    <property type="molecule type" value="Genomic_DNA"/>
</dbReference>
<accession>A0A5E7D1Z7</accession>
<dbReference type="AlphaFoldDB" id="A0A5E7D1Z7"/>
<dbReference type="SUPFAM" id="SSF56235">
    <property type="entry name" value="N-terminal nucleophile aminohydrolases (Ntn hydrolases)"/>
    <property type="match status" value="1"/>
</dbReference>
<evidence type="ECO:0000313" key="1">
    <source>
        <dbReference type="EMBL" id="VVO01612.1"/>
    </source>
</evidence>
<organism evidence="1 2">
    <name type="scientific">Pseudomonas fluorescens</name>
    <dbReference type="NCBI Taxonomy" id="294"/>
    <lineage>
        <taxon>Bacteria</taxon>
        <taxon>Pseudomonadati</taxon>
        <taxon>Pseudomonadota</taxon>
        <taxon>Gammaproteobacteria</taxon>
        <taxon>Pseudomonadales</taxon>
        <taxon>Pseudomonadaceae</taxon>
        <taxon>Pseudomonas</taxon>
    </lineage>
</organism>